<accession>G8TT37</accession>
<dbReference type="InterPro" id="IPR000685">
    <property type="entry name" value="RuBisCO_lsu_C"/>
</dbReference>
<dbReference type="PANTHER" id="PTHR42704">
    <property type="entry name" value="RIBULOSE BISPHOSPHATE CARBOXYLASE"/>
    <property type="match status" value="1"/>
</dbReference>
<dbReference type="SFLD" id="SFLDS00014">
    <property type="entry name" value="RuBisCO"/>
    <property type="match status" value="1"/>
</dbReference>
<organism evidence="2 3">
    <name type="scientific">Sulfobacillus acidophilus (strain ATCC 700253 / DSM 10332 / NAL)</name>
    <dbReference type="NCBI Taxonomy" id="679936"/>
    <lineage>
        <taxon>Bacteria</taxon>
        <taxon>Bacillati</taxon>
        <taxon>Bacillota</taxon>
        <taxon>Clostridia</taxon>
        <taxon>Eubacteriales</taxon>
        <taxon>Clostridiales Family XVII. Incertae Sedis</taxon>
        <taxon>Sulfobacillus</taxon>
    </lineage>
</organism>
<reference evidence="3" key="1">
    <citation type="submission" date="2011-12" db="EMBL/GenBank/DDBJ databases">
        <title>The complete genome of chromosome of Sulfobacillus acidophilus DSM 10332.</title>
        <authorList>
            <person name="Lucas S."/>
            <person name="Han J."/>
            <person name="Lapidus A."/>
            <person name="Bruce D."/>
            <person name="Goodwin L."/>
            <person name="Pitluck S."/>
            <person name="Peters L."/>
            <person name="Kyrpides N."/>
            <person name="Mavromatis K."/>
            <person name="Ivanova N."/>
            <person name="Mikhailova N."/>
            <person name="Chertkov O."/>
            <person name="Saunders E."/>
            <person name="Detter J.C."/>
            <person name="Tapia R."/>
            <person name="Han C."/>
            <person name="Land M."/>
            <person name="Hauser L."/>
            <person name="Markowitz V."/>
            <person name="Cheng J.-F."/>
            <person name="Hugenholtz P."/>
            <person name="Woyke T."/>
            <person name="Wu D."/>
            <person name="Pukall R."/>
            <person name="Gehrich-Schroeter G."/>
            <person name="Schneider S."/>
            <person name="Klenk H.-P."/>
            <person name="Eisen J.A."/>
        </authorList>
    </citation>
    <scope>NUCLEOTIDE SEQUENCE [LARGE SCALE GENOMIC DNA]</scope>
    <source>
        <strain evidence="3">ATCC 700253 / DSM 10332 / NAL</strain>
    </source>
</reference>
<feature type="domain" description="Ribulose bisphosphate carboxylase large subunit C-terminal" evidence="1">
    <location>
        <begin position="357"/>
        <end position="408"/>
    </location>
</feature>
<dbReference type="KEGG" id="sap:Sulac_3291"/>
<dbReference type="AlphaFoldDB" id="G8TT37"/>
<dbReference type="Gene3D" id="3.30.70.150">
    <property type="entry name" value="RuBisCO large subunit, N-terminal domain"/>
    <property type="match status" value="1"/>
</dbReference>
<dbReference type="SUPFAM" id="SSF54966">
    <property type="entry name" value="RuBisCO, large subunit, small (N-terminal) domain"/>
    <property type="match status" value="1"/>
</dbReference>
<name>G8TT37_SULAD</name>
<reference evidence="2 3" key="2">
    <citation type="journal article" date="2012" name="Stand. Genomic Sci.">
        <title>Complete genome sequence of the moderately thermophilic mineral-sulfide-oxidizing firmicute Sulfobacillus acidophilus type strain (NAL(T)).</title>
        <authorList>
            <person name="Anderson I."/>
            <person name="Chertkov O."/>
            <person name="Chen A."/>
            <person name="Saunders E."/>
            <person name="Lapidus A."/>
            <person name="Nolan M."/>
            <person name="Lucas S."/>
            <person name="Hammon N."/>
            <person name="Deshpande S."/>
            <person name="Cheng J.F."/>
            <person name="Han C."/>
            <person name="Tapia R."/>
            <person name="Goodwin L.A."/>
            <person name="Pitluck S."/>
            <person name="Liolios K."/>
            <person name="Pagani I."/>
            <person name="Ivanova N."/>
            <person name="Mikhailova N."/>
            <person name="Pati A."/>
            <person name="Palaniappan K."/>
            <person name="Land M."/>
            <person name="Pan C."/>
            <person name="Rohde M."/>
            <person name="Pukall R."/>
            <person name="Goker M."/>
            <person name="Detter J.C."/>
            <person name="Woyke T."/>
            <person name="Bristow J."/>
            <person name="Eisen J.A."/>
            <person name="Markowitz V."/>
            <person name="Hugenholtz P."/>
            <person name="Kyrpides N.C."/>
            <person name="Klenk H.P."/>
            <person name="Mavromatis K."/>
        </authorList>
    </citation>
    <scope>NUCLEOTIDE SEQUENCE [LARGE SCALE GENOMIC DNA]</scope>
    <source>
        <strain evidence="3">ATCC 700253 / DSM 10332 / NAL</strain>
    </source>
</reference>
<dbReference type="InterPro" id="IPR033966">
    <property type="entry name" value="RuBisCO"/>
</dbReference>
<dbReference type="STRING" id="679936.Sulac_3291"/>
<sequence length="416" mass="45181">MKPGQPADRCGANSDGVSREMREVLALFRLGKGGFSMADDNTVYITARYRVPWQQDVTKRAEHIAVGMTVGSWTDLPDARKPHLRRYLGQVKDVWRDGSDALMDIQYPLENVRPHIASLLTVVFGKVSLDGQIRLEGLELPSAYTDQFPGPRWGIPGIRQILNVPQRPLVMSIFKSENGRYLDEFADAFEAQINGGVDLVKDDEIFLADQFAPLVERIQVARDRLNERTQRTGQKGLYIVNVNGSPATILKTCEKAARAGADGFLISGYTVGLDILSDIRRENIPGILVLHPAFVGGQIADSHFGVHPAILLGTLPRLAGADIVLYPSPYGSVSLPAADSFAVAENLRASDDGHLPVWPGPSAGIHVGMLPTLFRDFGPDVIINAGGAVHGHPDGTEAGARVLVEAAQRFQEVTAQ</sequence>
<proteinExistence type="predicted"/>
<dbReference type="InterPro" id="IPR036376">
    <property type="entry name" value="RuBisCO_lsu_C_sf"/>
</dbReference>
<dbReference type="SFLD" id="SFLDG00301">
    <property type="entry name" value="RuBisCO-like_proteins"/>
    <property type="match status" value="1"/>
</dbReference>
<dbReference type="HOGENOM" id="CLU_031450_3_1_9"/>
<dbReference type="GO" id="GO:0015977">
    <property type="term" value="P:carbon fixation"/>
    <property type="evidence" value="ECO:0007669"/>
    <property type="project" value="InterPro"/>
</dbReference>
<evidence type="ECO:0000313" key="2">
    <source>
        <dbReference type="EMBL" id="AEW06737.1"/>
    </source>
</evidence>
<dbReference type="PATRIC" id="fig|679936.5.peg.3402"/>
<evidence type="ECO:0000313" key="3">
    <source>
        <dbReference type="Proteomes" id="UP000005439"/>
    </source>
</evidence>
<dbReference type="EC" id="4.1.1.39" evidence="2"/>
<dbReference type="GO" id="GO:0016984">
    <property type="term" value="F:ribulose-bisphosphate carboxylase activity"/>
    <property type="evidence" value="ECO:0007669"/>
    <property type="project" value="UniProtKB-EC"/>
</dbReference>
<keyword evidence="3" id="KW-1185">Reference proteome</keyword>
<dbReference type="InterPro" id="IPR036422">
    <property type="entry name" value="RuBisCO_lsu_N_sf"/>
</dbReference>
<dbReference type="Pfam" id="PF00016">
    <property type="entry name" value="RuBisCO_large"/>
    <property type="match status" value="2"/>
</dbReference>
<feature type="domain" description="Ribulose bisphosphate carboxylase large subunit C-terminal" evidence="1">
    <location>
        <begin position="154"/>
        <end position="323"/>
    </location>
</feature>
<gene>
    <name evidence="2" type="ordered locus">Sulac_3291</name>
</gene>
<dbReference type="Gene3D" id="3.20.20.110">
    <property type="entry name" value="Ribulose bisphosphate carboxylase, large subunit, C-terminal domain"/>
    <property type="match status" value="1"/>
</dbReference>
<protein>
    <submittedName>
        <fullName evidence="2">Ribulose-bisphosphate carboxylase</fullName>
        <ecNumber evidence="2">4.1.1.39</ecNumber>
    </submittedName>
</protein>
<dbReference type="EMBL" id="CP003179">
    <property type="protein sequence ID" value="AEW06737.1"/>
    <property type="molecule type" value="Genomic_DNA"/>
</dbReference>
<dbReference type="GO" id="GO:0000287">
    <property type="term" value="F:magnesium ion binding"/>
    <property type="evidence" value="ECO:0007669"/>
    <property type="project" value="InterPro"/>
</dbReference>
<dbReference type="SUPFAM" id="SSF51649">
    <property type="entry name" value="RuBisCo, C-terminal domain"/>
    <property type="match status" value="1"/>
</dbReference>
<keyword evidence="2" id="KW-0456">Lyase</keyword>
<dbReference type="PANTHER" id="PTHR42704:SF17">
    <property type="entry name" value="RIBULOSE BISPHOSPHATE CARBOXYLASE LARGE CHAIN"/>
    <property type="match status" value="1"/>
</dbReference>
<dbReference type="Proteomes" id="UP000005439">
    <property type="component" value="Chromosome"/>
</dbReference>
<evidence type="ECO:0000259" key="1">
    <source>
        <dbReference type="Pfam" id="PF00016"/>
    </source>
</evidence>